<comment type="subcellular location">
    <subcellularLocation>
        <location evidence="1">Membrane</location>
        <topology evidence="1">Multi-pass membrane protein</topology>
    </subcellularLocation>
</comment>
<feature type="compositionally biased region" description="Pro residues" evidence="5">
    <location>
        <begin position="206"/>
        <end position="221"/>
    </location>
</feature>
<comment type="caution">
    <text evidence="8">The sequence shown here is derived from an EMBL/GenBank/DDBJ whole genome shotgun (WGS) entry which is preliminary data.</text>
</comment>
<evidence type="ECO:0000256" key="3">
    <source>
        <dbReference type="ARBA" id="ARBA00022989"/>
    </source>
</evidence>
<feature type="transmembrane region" description="Helical" evidence="6">
    <location>
        <begin position="74"/>
        <end position="96"/>
    </location>
</feature>
<accession>A0ABR0SJX7</accession>
<keyword evidence="3 6" id="KW-1133">Transmembrane helix</keyword>
<feature type="transmembrane region" description="Helical" evidence="6">
    <location>
        <begin position="143"/>
        <end position="165"/>
    </location>
</feature>
<feature type="domain" description="MARVEL" evidence="7">
    <location>
        <begin position="15"/>
        <end position="158"/>
    </location>
</feature>
<evidence type="ECO:0000256" key="4">
    <source>
        <dbReference type="ARBA" id="ARBA00023136"/>
    </source>
</evidence>
<name>A0ABR0SJX7_9HYPO</name>
<evidence type="ECO:0000313" key="9">
    <source>
        <dbReference type="Proteomes" id="UP001338125"/>
    </source>
</evidence>
<dbReference type="EMBL" id="JAVFKD010000012">
    <property type="protein sequence ID" value="KAK5992070.1"/>
    <property type="molecule type" value="Genomic_DNA"/>
</dbReference>
<dbReference type="InterPro" id="IPR008253">
    <property type="entry name" value="Marvel"/>
</dbReference>
<organism evidence="8 9">
    <name type="scientific">Cladobotryum mycophilum</name>
    <dbReference type="NCBI Taxonomy" id="491253"/>
    <lineage>
        <taxon>Eukaryota</taxon>
        <taxon>Fungi</taxon>
        <taxon>Dikarya</taxon>
        <taxon>Ascomycota</taxon>
        <taxon>Pezizomycotina</taxon>
        <taxon>Sordariomycetes</taxon>
        <taxon>Hypocreomycetidae</taxon>
        <taxon>Hypocreales</taxon>
        <taxon>Hypocreaceae</taxon>
        <taxon>Cladobotryum</taxon>
    </lineage>
</organism>
<protein>
    <recommendedName>
        <fullName evidence="7">MARVEL domain-containing protein</fullName>
    </recommendedName>
</protein>
<dbReference type="PANTHER" id="PTHR39608">
    <property type="entry name" value="INTEGRAL MEMBRANE PROTEIN (AFU_ORTHOLOGUE AFUA_5G08640)"/>
    <property type="match status" value="1"/>
</dbReference>
<reference evidence="8 9" key="1">
    <citation type="submission" date="2024-01" db="EMBL/GenBank/DDBJ databases">
        <title>Complete genome of Cladobotryum mycophilum ATHUM6906.</title>
        <authorList>
            <person name="Christinaki A.C."/>
            <person name="Myridakis A.I."/>
            <person name="Kouvelis V.N."/>
        </authorList>
    </citation>
    <scope>NUCLEOTIDE SEQUENCE [LARGE SCALE GENOMIC DNA]</scope>
    <source>
        <strain evidence="8 9">ATHUM6906</strain>
    </source>
</reference>
<sequence length="221" mass="24910">MSRDDHHGVAHKIASVALRLFELSCAIIVLGILARFSYLISIVQVNADGRIVYAMVVAGIGIIFSFFFCPPFNALFMSFPFDFIMFILWLVAFCLLETKTGSNACSSRWYNDYWGYYWGRFWVTGPIGTVRVGRTGCGEWRSVLAFSFMAMFAHLLSGILGIYVFHNYVQVKETARDVKRHAEKLSGRHPQENGYEQAREVENGPPNVPQSTGPPPQPPMP</sequence>
<feature type="region of interest" description="Disordered" evidence="5">
    <location>
        <begin position="180"/>
        <end position="221"/>
    </location>
</feature>
<evidence type="ECO:0000259" key="7">
    <source>
        <dbReference type="Pfam" id="PF01284"/>
    </source>
</evidence>
<evidence type="ECO:0000256" key="2">
    <source>
        <dbReference type="ARBA" id="ARBA00022692"/>
    </source>
</evidence>
<feature type="compositionally biased region" description="Basic and acidic residues" evidence="5">
    <location>
        <begin position="183"/>
        <end position="202"/>
    </location>
</feature>
<evidence type="ECO:0000256" key="6">
    <source>
        <dbReference type="SAM" id="Phobius"/>
    </source>
</evidence>
<dbReference type="Pfam" id="PF01284">
    <property type="entry name" value="MARVEL"/>
    <property type="match status" value="1"/>
</dbReference>
<feature type="transmembrane region" description="Helical" evidence="6">
    <location>
        <begin position="51"/>
        <end position="68"/>
    </location>
</feature>
<dbReference type="PANTHER" id="PTHR39608:SF1">
    <property type="entry name" value="INTEGRAL MEMBRANE PROTEIN (AFU_ORTHOLOGUE AFUA_5G08640)"/>
    <property type="match status" value="1"/>
</dbReference>
<evidence type="ECO:0000256" key="1">
    <source>
        <dbReference type="ARBA" id="ARBA00004141"/>
    </source>
</evidence>
<keyword evidence="4 6" id="KW-0472">Membrane</keyword>
<evidence type="ECO:0000256" key="5">
    <source>
        <dbReference type="SAM" id="MobiDB-lite"/>
    </source>
</evidence>
<dbReference type="Proteomes" id="UP001338125">
    <property type="component" value="Unassembled WGS sequence"/>
</dbReference>
<gene>
    <name evidence="8" type="ORF">PT974_05467</name>
</gene>
<proteinExistence type="predicted"/>
<keyword evidence="2 6" id="KW-0812">Transmembrane</keyword>
<keyword evidence="9" id="KW-1185">Reference proteome</keyword>
<feature type="transmembrane region" description="Helical" evidence="6">
    <location>
        <begin position="20"/>
        <end position="39"/>
    </location>
</feature>
<evidence type="ECO:0000313" key="8">
    <source>
        <dbReference type="EMBL" id="KAK5992070.1"/>
    </source>
</evidence>